<organism evidence="9 10">
    <name type="scientific">Tagetes erecta</name>
    <name type="common">African marigold</name>
    <dbReference type="NCBI Taxonomy" id="13708"/>
    <lineage>
        <taxon>Eukaryota</taxon>
        <taxon>Viridiplantae</taxon>
        <taxon>Streptophyta</taxon>
        <taxon>Embryophyta</taxon>
        <taxon>Tracheophyta</taxon>
        <taxon>Spermatophyta</taxon>
        <taxon>Magnoliopsida</taxon>
        <taxon>eudicotyledons</taxon>
        <taxon>Gunneridae</taxon>
        <taxon>Pentapetalae</taxon>
        <taxon>asterids</taxon>
        <taxon>campanulids</taxon>
        <taxon>Asterales</taxon>
        <taxon>Asteraceae</taxon>
        <taxon>Asteroideae</taxon>
        <taxon>Heliantheae alliance</taxon>
        <taxon>Tageteae</taxon>
        <taxon>Tagetes</taxon>
    </lineage>
</organism>
<comment type="subcellular location">
    <subcellularLocation>
        <location evidence="2">Lipid droplet</location>
    </subcellularLocation>
    <subcellularLocation>
        <location evidence="1">Membrane</location>
        <topology evidence="1">Multi-pass membrane protein</topology>
    </subcellularLocation>
</comment>
<dbReference type="GO" id="GO:0016020">
    <property type="term" value="C:membrane"/>
    <property type="evidence" value="ECO:0007669"/>
    <property type="project" value="UniProtKB-SubCell"/>
</dbReference>
<comment type="caution">
    <text evidence="9">The sequence shown here is derived from an EMBL/GenBank/DDBJ whole genome shotgun (WGS) entry which is preliminary data.</text>
</comment>
<keyword evidence="7 8" id="KW-0472">Membrane</keyword>
<evidence type="ECO:0000256" key="4">
    <source>
        <dbReference type="ARBA" id="ARBA00022677"/>
    </source>
</evidence>
<accession>A0AAD8KMG8</accession>
<proteinExistence type="inferred from homology"/>
<evidence type="ECO:0000313" key="10">
    <source>
        <dbReference type="Proteomes" id="UP001229421"/>
    </source>
</evidence>
<comment type="similarity">
    <text evidence="3">Belongs to the oleosin family.</text>
</comment>
<reference evidence="9" key="1">
    <citation type="journal article" date="2023" name="bioRxiv">
        <title>Improved chromosome-level genome assembly for marigold (Tagetes erecta).</title>
        <authorList>
            <person name="Jiang F."/>
            <person name="Yuan L."/>
            <person name="Wang S."/>
            <person name="Wang H."/>
            <person name="Xu D."/>
            <person name="Wang A."/>
            <person name="Fan W."/>
        </authorList>
    </citation>
    <scope>NUCLEOTIDE SEQUENCE</scope>
    <source>
        <strain evidence="9">WSJ</strain>
        <tissue evidence="9">Leaf</tissue>
    </source>
</reference>
<protein>
    <recommendedName>
        <fullName evidence="11">Oleosin</fullName>
    </recommendedName>
</protein>
<feature type="transmembrane region" description="Helical" evidence="8">
    <location>
        <begin position="41"/>
        <end position="74"/>
    </location>
</feature>
<sequence>MADRYKTTVGQKQPKPTIIINNHARRKQLPSSPESTQLRGLMALLISTGILFILTGATITTVVTSFVLFAPVVIITSPLWLPTSVFMLFVVAMLLLVCGVGLATAVVLVVQLVIKGGD</sequence>
<keyword evidence="6 8" id="KW-1133">Transmembrane helix</keyword>
<keyword evidence="10" id="KW-1185">Reference proteome</keyword>
<evidence type="ECO:0000256" key="6">
    <source>
        <dbReference type="ARBA" id="ARBA00022989"/>
    </source>
</evidence>
<evidence type="ECO:0008006" key="11">
    <source>
        <dbReference type="Google" id="ProtNLM"/>
    </source>
</evidence>
<evidence type="ECO:0000256" key="1">
    <source>
        <dbReference type="ARBA" id="ARBA00004141"/>
    </source>
</evidence>
<evidence type="ECO:0000256" key="5">
    <source>
        <dbReference type="ARBA" id="ARBA00022692"/>
    </source>
</evidence>
<gene>
    <name evidence="9" type="ORF">QVD17_25269</name>
</gene>
<keyword evidence="5 8" id="KW-0812">Transmembrane</keyword>
<evidence type="ECO:0000256" key="8">
    <source>
        <dbReference type="SAM" id="Phobius"/>
    </source>
</evidence>
<dbReference type="GO" id="GO:0009791">
    <property type="term" value="P:post-embryonic development"/>
    <property type="evidence" value="ECO:0007669"/>
    <property type="project" value="UniProtKB-ARBA"/>
</dbReference>
<dbReference type="InterPro" id="IPR000136">
    <property type="entry name" value="Oleosin"/>
</dbReference>
<keyword evidence="4" id="KW-0551">Lipid droplet</keyword>
<feature type="transmembrane region" description="Helical" evidence="8">
    <location>
        <begin position="86"/>
        <end position="114"/>
    </location>
</feature>
<dbReference type="AlphaFoldDB" id="A0AAD8KMG8"/>
<evidence type="ECO:0000256" key="3">
    <source>
        <dbReference type="ARBA" id="ARBA00010858"/>
    </source>
</evidence>
<evidence type="ECO:0000256" key="7">
    <source>
        <dbReference type="ARBA" id="ARBA00023136"/>
    </source>
</evidence>
<dbReference type="GO" id="GO:0048608">
    <property type="term" value="P:reproductive structure development"/>
    <property type="evidence" value="ECO:0007669"/>
    <property type="project" value="UniProtKB-ARBA"/>
</dbReference>
<evidence type="ECO:0000313" key="9">
    <source>
        <dbReference type="EMBL" id="KAK1422275.1"/>
    </source>
</evidence>
<dbReference type="Proteomes" id="UP001229421">
    <property type="component" value="Unassembled WGS sequence"/>
</dbReference>
<dbReference type="GO" id="GO:0012511">
    <property type="term" value="C:monolayer-surrounded lipid storage body"/>
    <property type="evidence" value="ECO:0007669"/>
    <property type="project" value="InterPro"/>
</dbReference>
<dbReference type="Pfam" id="PF01277">
    <property type="entry name" value="Oleosin"/>
    <property type="match status" value="1"/>
</dbReference>
<evidence type="ECO:0000256" key="2">
    <source>
        <dbReference type="ARBA" id="ARBA00004502"/>
    </source>
</evidence>
<name>A0AAD8KMG8_TARER</name>
<dbReference type="EMBL" id="JAUHHV010000006">
    <property type="protein sequence ID" value="KAK1422275.1"/>
    <property type="molecule type" value="Genomic_DNA"/>
</dbReference>